<feature type="compositionally biased region" description="Polar residues" evidence="1">
    <location>
        <begin position="14"/>
        <end position="30"/>
    </location>
</feature>
<feature type="region of interest" description="Disordered" evidence="1">
    <location>
        <begin position="849"/>
        <end position="1179"/>
    </location>
</feature>
<feature type="compositionally biased region" description="Basic and acidic residues" evidence="1">
    <location>
        <begin position="1102"/>
        <end position="1114"/>
    </location>
</feature>
<feature type="transmembrane region" description="Helical" evidence="2">
    <location>
        <begin position="430"/>
        <end position="456"/>
    </location>
</feature>
<feature type="transmembrane region" description="Helical" evidence="2">
    <location>
        <begin position="253"/>
        <end position="271"/>
    </location>
</feature>
<feature type="compositionally biased region" description="Low complexity" evidence="1">
    <location>
        <begin position="849"/>
        <end position="860"/>
    </location>
</feature>
<dbReference type="EMBL" id="BRPK01000011">
    <property type="protein sequence ID" value="GLB42072.1"/>
    <property type="molecule type" value="Genomic_DNA"/>
</dbReference>
<feature type="transmembrane region" description="Helical" evidence="2">
    <location>
        <begin position="351"/>
        <end position="369"/>
    </location>
</feature>
<keyword evidence="2" id="KW-0812">Transmembrane</keyword>
<sequence>MSTPTARMAYPGDYTNTSIPTANMNNNPEQQAGEPLEHPMVVGVGDGNSDASRHSRRRSSHVQVSGGRHEAPHVERMEERHHHYTYIPSTSSFSRQHTPPPSGPTVIIQPPPDRYLQTPHVDNPFIPKRQFYGKQTAFDYQPYQSHNAPNGIYLPLPATWPPASLPGQPQPSYHTPEIYLQKPDYEPSYDHGHASAESASQEAASTYVAVDPFRPSGRSSIISSSLPVAQGYQDHPSSSTPHYVVYPYTRRRTVCFALLVDFFAMVFTFLLDTLPRQFYLNFLLRLPAFYFSRVARIFEEAEMTMPEIEQMALHGMDPIALQQLPWSSPAGANLKSTWEGFIDSLLREWKTLNIISVLLLSAILTVLQIDGAATDPVARNAALFSLICALMSLLYGCMYIIRFSSMRKAYKALEWAQEAQKTKTLIWWNVWVLLAMPAAWLAWSIMLYVSCIMAFVWRADTTGLDPSPTLSPQAELSIRIAISVVLGLGVLYFALIMNTLRQYGDSMDKKFKAELEKRVWEKRAERRYGHGSHGSNPWVLDNHSRSRNSPNPYADHPAYATPYFPPPPRPNTFDTPPGAYDAASFFKTVKIMDLQFHQRGGYPMPDFLLKRDFKHEDWEKFISEELLAWDGDVPLFRSRPFGSAIGAVTRPQDSAARVLARWNRKYFNRRKTMALLCHEYLDFAPHSPTFALYLVDISSADGQPVLIADRFGPVPEGMTRVDIFDQPGRERSRRRILGRTSIFSSQNPIDGRVHFGGQVHALSPERRPRSSSSYSSSRSHSRSPSRSTGSRPSRRPRSQGRETSHVPRRRRSRSYSPGRSRPHGWPPYYIPPTPYNPWPVPRENAIVMTRTPSSSPSRRTSPPPLQHTGPEPRAVPRPKSKNDTFKSSGTAIDEQRPVTPRTKSRRSTVKTQTTTSELDLLVFPPPLTPWLTRPHDGDTKADIPPPSPPHEDIVVGLEAGRRRHPDTGGDVPPPARKLLRSSPGADAHPSDPSRSAPLIVPHPRHEPSAAHADAKAHGPLPASKEAPDGASRRSASSQSFRSFSRSRSRSTSSSRSVLPARAPPSAMYDERAPNTKASFGIQVQEHARYDKELPGHHTVHGRGRERERRGRRTIDPGQRQSKVAQFPSTTSIQRNPDAEDAQNSTKVPSSLPALEAGTMLDPGLLSESGSGGVDYGPWLRDRSSLLRTISQPL</sequence>
<feature type="compositionally biased region" description="Low complexity" evidence="1">
    <location>
        <begin position="770"/>
        <end position="791"/>
    </location>
</feature>
<gene>
    <name evidence="3" type="ORF">LshimejAT787_1100870</name>
</gene>
<evidence type="ECO:0000313" key="3">
    <source>
        <dbReference type="EMBL" id="GLB42072.1"/>
    </source>
</evidence>
<feature type="region of interest" description="Disordered" evidence="1">
    <location>
        <begin position="526"/>
        <end position="552"/>
    </location>
</feature>
<evidence type="ECO:0000313" key="4">
    <source>
        <dbReference type="Proteomes" id="UP001063166"/>
    </source>
</evidence>
<keyword evidence="2" id="KW-0472">Membrane</keyword>
<dbReference type="Proteomes" id="UP001063166">
    <property type="component" value="Unassembled WGS sequence"/>
</dbReference>
<reference evidence="3" key="1">
    <citation type="submission" date="2022-07" db="EMBL/GenBank/DDBJ databases">
        <title>The genome of Lyophyllum shimeji provides insight into the initial evolution of ectomycorrhizal fungal genome.</title>
        <authorList>
            <person name="Kobayashi Y."/>
            <person name="Shibata T."/>
            <person name="Hirakawa H."/>
            <person name="Shigenobu S."/>
            <person name="Nishiyama T."/>
            <person name="Yamada A."/>
            <person name="Hasebe M."/>
            <person name="Kawaguchi M."/>
        </authorList>
    </citation>
    <scope>NUCLEOTIDE SEQUENCE</scope>
    <source>
        <strain evidence="3">AT787</strain>
    </source>
</reference>
<evidence type="ECO:0000256" key="1">
    <source>
        <dbReference type="SAM" id="MobiDB-lite"/>
    </source>
</evidence>
<feature type="compositionally biased region" description="Polar residues" evidence="1">
    <location>
        <begin position="1118"/>
        <end position="1134"/>
    </location>
</feature>
<feature type="compositionally biased region" description="Basic and acidic residues" evidence="1">
    <location>
        <begin position="1003"/>
        <end position="1016"/>
    </location>
</feature>
<feature type="transmembrane region" description="Helical" evidence="2">
    <location>
        <begin position="476"/>
        <end position="500"/>
    </location>
</feature>
<feature type="region of interest" description="Disordered" evidence="1">
    <location>
        <begin position="1"/>
        <end position="71"/>
    </location>
</feature>
<dbReference type="OrthoDB" id="3062801at2759"/>
<proteinExistence type="predicted"/>
<feature type="region of interest" description="Disordered" evidence="1">
    <location>
        <begin position="727"/>
        <end position="830"/>
    </location>
</feature>
<name>A0A9P3URC0_LYOSH</name>
<feature type="transmembrane region" description="Helical" evidence="2">
    <location>
        <begin position="381"/>
        <end position="401"/>
    </location>
</feature>
<accession>A0A9P3URC0</accession>
<keyword evidence="4" id="KW-1185">Reference proteome</keyword>
<feature type="compositionally biased region" description="Low complexity" evidence="1">
    <location>
        <begin position="1032"/>
        <end position="1056"/>
    </location>
</feature>
<feature type="compositionally biased region" description="Basic and acidic residues" evidence="1">
    <location>
        <begin position="1085"/>
        <end position="1095"/>
    </location>
</feature>
<dbReference type="AlphaFoldDB" id="A0A9P3URC0"/>
<keyword evidence="2" id="KW-1133">Transmembrane helix</keyword>
<evidence type="ECO:0000256" key="2">
    <source>
        <dbReference type="SAM" id="Phobius"/>
    </source>
</evidence>
<protein>
    <submittedName>
        <fullName evidence="3">Uncharacterized protein</fullName>
    </submittedName>
</protein>
<comment type="caution">
    <text evidence="3">The sequence shown here is derived from an EMBL/GenBank/DDBJ whole genome shotgun (WGS) entry which is preliminary data.</text>
</comment>
<organism evidence="3 4">
    <name type="scientific">Lyophyllum shimeji</name>
    <name type="common">Hon-shimeji</name>
    <name type="synonym">Tricholoma shimeji</name>
    <dbReference type="NCBI Taxonomy" id="47721"/>
    <lineage>
        <taxon>Eukaryota</taxon>
        <taxon>Fungi</taxon>
        <taxon>Dikarya</taxon>
        <taxon>Basidiomycota</taxon>
        <taxon>Agaricomycotina</taxon>
        <taxon>Agaricomycetes</taxon>
        <taxon>Agaricomycetidae</taxon>
        <taxon>Agaricales</taxon>
        <taxon>Tricholomatineae</taxon>
        <taxon>Lyophyllaceae</taxon>
        <taxon>Lyophyllum</taxon>
    </lineage>
</organism>